<evidence type="ECO:0000313" key="2">
    <source>
        <dbReference type="EMBL" id="KAL3823942.1"/>
    </source>
</evidence>
<accession>A0ABD3SI08</accession>
<evidence type="ECO:0000313" key="3">
    <source>
        <dbReference type="Proteomes" id="UP001530377"/>
    </source>
</evidence>
<feature type="signal peptide" evidence="1">
    <location>
        <begin position="1"/>
        <end position="21"/>
    </location>
</feature>
<dbReference type="AlphaFoldDB" id="A0ABD3SI08"/>
<dbReference type="Proteomes" id="UP001530377">
    <property type="component" value="Unassembled WGS sequence"/>
</dbReference>
<proteinExistence type="predicted"/>
<gene>
    <name evidence="2" type="ORF">ACHAXA_007913</name>
</gene>
<sequence length="148" mass="16836">MRLPILITTLLIHVCAPRTIASDTSLEDDSIARRTRQAKIDLWLHGAFSFSPDIHDMDASAIAADFEMQAANAPIRLGPIREVRRRLKRSLQYDGWYPLMDYILSVRGGDDSMEGEHTSRIEKRLAELSAEFGKPFVDAIEKVKRNIR</sequence>
<keyword evidence="1" id="KW-0732">Signal</keyword>
<feature type="chain" id="PRO_5044744908" evidence="1">
    <location>
        <begin position="22"/>
        <end position="148"/>
    </location>
</feature>
<evidence type="ECO:0000256" key="1">
    <source>
        <dbReference type="SAM" id="SignalP"/>
    </source>
</evidence>
<organism evidence="2 3">
    <name type="scientific">Cyclostephanos tholiformis</name>
    <dbReference type="NCBI Taxonomy" id="382380"/>
    <lineage>
        <taxon>Eukaryota</taxon>
        <taxon>Sar</taxon>
        <taxon>Stramenopiles</taxon>
        <taxon>Ochrophyta</taxon>
        <taxon>Bacillariophyta</taxon>
        <taxon>Coscinodiscophyceae</taxon>
        <taxon>Thalassiosirophycidae</taxon>
        <taxon>Stephanodiscales</taxon>
        <taxon>Stephanodiscaceae</taxon>
        <taxon>Cyclostephanos</taxon>
    </lineage>
</organism>
<reference evidence="2 3" key="1">
    <citation type="submission" date="2024-10" db="EMBL/GenBank/DDBJ databases">
        <title>Updated reference genomes for cyclostephanoid diatoms.</title>
        <authorList>
            <person name="Roberts W.R."/>
            <person name="Alverson A.J."/>
        </authorList>
    </citation>
    <scope>NUCLEOTIDE SEQUENCE [LARGE SCALE GENOMIC DNA]</scope>
    <source>
        <strain evidence="2 3">AJA228-03</strain>
    </source>
</reference>
<protein>
    <submittedName>
        <fullName evidence="2">Uncharacterized protein</fullName>
    </submittedName>
</protein>
<keyword evidence="3" id="KW-1185">Reference proteome</keyword>
<name>A0ABD3SI08_9STRA</name>
<dbReference type="EMBL" id="JALLPB020000026">
    <property type="protein sequence ID" value="KAL3823942.1"/>
    <property type="molecule type" value="Genomic_DNA"/>
</dbReference>
<comment type="caution">
    <text evidence="2">The sequence shown here is derived from an EMBL/GenBank/DDBJ whole genome shotgun (WGS) entry which is preliminary data.</text>
</comment>